<gene>
    <name evidence="1" type="ORF">AchV4_0037</name>
</gene>
<evidence type="ECO:0000313" key="2">
    <source>
        <dbReference type="Proteomes" id="UP000595170"/>
    </source>
</evidence>
<proteinExistence type="predicted"/>
<dbReference type="Proteomes" id="UP000595170">
    <property type="component" value="Segment"/>
</dbReference>
<reference evidence="1 2" key="1">
    <citation type="submission" date="2020-11" db="EMBL/GenBank/DDBJ databases">
        <title>Complete Genome Sequence of Achromobacter phage vB_AchrS_AchV4.</title>
        <authorList>
            <person name="Kaliniene L."/>
            <person name="Noreika A."/>
            <person name="Meskys R."/>
        </authorList>
    </citation>
    <scope>NUCLEOTIDE SEQUENCE [LARGE SCALE GENOMIC DNA]</scope>
</reference>
<sequence length="108" mass="11588">MAEPIPWSAAQFFEGTDKLPFVQAAYAKLPDRDPNFHFYAFERIGTDGVKCTGAVMRPKLAGPFKGDPTPATTVTVEVVVTAVEIEKFKPNQGTVCPTNSSAPCAPTV</sequence>
<accession>A0A7T3PGY1</accession>
<organism evidence="1 2">
    <name type="scientific">Achromobacter phage vB_AchrS_AchV4</name>
    <dbReference type="NCBI Taxonomy" id="2796514"/>
    <lineage>
        <taxon>Viruses</taxon>
        <taxon>Duplodnaviria</taxon>
        <taxon>Heunggongvirae</taxon>
        <taxon>Uroviricota</taxon>
        <taxon>Caudoviricetes</taxon>
        <taxon>Casjensviridae</taxon>
        <taxon>Gediminasvirus</taxon>
        <taxon>Gediminasvirus AchV4</taxon>
    </lineage>
</organism>
<name>A0A7T3PGY1_9CAUD</name>
<protein>
    <submittedName>
        <fullName evidence="1">Uncharacterized protein</fullName>
    </submittedName>
</protein>
<evidence type="ECO:0000313" key="1">
    <source>
        <dbReference type="EMBL" id="QPZ53288.1"/>
    </source>
</evidence>
<dbReference type="EMBL" id="MW269554">
    <property type="protein sequence ID" value="QPZ53288.1"/>
    <property type="molecule type" value="Genomic_DNA"/>
</dbReference>
<keyword evidence="2" id="KW-1185">Reference proteome</keyword>